<dbReference type="EMBL" id="BSTI01000005">
    <property type="protein sequence ID" value="GLY65952.1"/>
    <property type="molecule type" value="Genomic_DNA"/>
</dbReference>
<organism evidence="1 2">
    <name type="scientific">Amycolatopsis taiwanensis</name>
    <dbReference type="NCBI Taxonomy" id="342230"/>
    <lineage>
        <taxon>Bacteria</taxon>
        <taxon>Bacillati</taxon>
        <taxon>Actinomycetota</taxon>
        <taxon>Actinomycetes</taxon>
        <taxon>Pseudonocardiales</taxon>
        <taxon>Pseudonocardiaceae</taxon>
        <taxon>Amycolatopsis</taxon>
    </lineage>
</organism>
<dbReference type="AlphaFoldDB" id="A0A9W6R1N6"/>
<dbReference type="InterPro" id="IPR023393">
    <property type="entry name" value="START-like_dom_sf"/>
</dbReference>
<dbReference type="Gene3D" id="3.30.530.20">
    <property type="match status" value="1"/>
</dbReference>
<gene>
    <name evidence="1" type="ORF">Atai01_25710</name>
</gene>
<proteinExistence type="predicted"/>
<evidence type="ECO:0000313" key="2">
    <source>
        <dbReference type="Proteomes" id="UP001165136"/>
    </source>
</evidence>
<dbReference type="Proteomes" id="UP001165136">
    <property type="component" value="Unassembled WGS sequence"/>
</dbReference>
<keyword evidence="2" id="KW-1185">Reference proteome</keyword>
<evidence type="ECO:0000313" key="1">
    <source>
        <dbReference type="EMBL" id="GLY65952.1"/>
    </source>
</evidence>
<reference evidence="1" key="1">
    <citation type="submission" date="2023-03" db="EMBL/GenBank/DDBJ databases">
        <title>Amycolatopsis taiwanensis NBRC 103393.</title>
        <authorList>
            <person name="Ichikawa N."/>
            <person name="Sato H."/>
            <person name="Tonouchi N."/>
        </authorList>
    </citation>
    <scope>NUCLEOTIDE SEQUENCE</scope>
    <source>
        <strain evidence="1">NBRC 103393</strain>
    </source>
</reference>
<comment type="caution">
    <text evidence="1">The sequence shown here is derived from an EMBL/GenBank/DDBJ whole genome shotgun (WGS) entry which is preliminary data.</text>
</comment>
<dbReference type="SUPFAM" id="SSF55961">
    <property type="entry name" value="Bet v1-like"/>
    <property type="match status" value="1"/>
</dbReference>
<dbReference type="Pfam" id="PF10604">
    <property type="entry name" value="Polyketide_cyc2"/>
    <property type="match status" value="1"/>
</dbReference>
<dbReference type="RefSeq" id="WP_285486923.1">
    <property type="nucleotide sequence ID" value="NZ_BSTI01000005.1"/>
</dbReference>
<sequence length="145" mass="16109">MQVIDITEEAKAKPETVHALLRDGAVWPTCSSLGSFELESEGETERGGVGAVRIFRTGRYTMRERIVESVPGSRFSYELLSGLALRGYRAEIDLTPLDTGTRIHWRSTFRPKVPGTGWLYRRTLHRLIKGLVHGLATTAAARAAQ</sequence>
<dbReference type="InterPro" id="IPR019587">
    <property type="entry name" value="Polyketide_cyclase/dehydratase"/>
</dbReference>
<accession>A0A9W6R1N6</accession>
<dbReference type="CDD" id="cd07821">
    <property type="entry name" value="PYR_PYL_RCAR_like"/>
    <property type="match status" value="1"/>
</dbReference>
<protein>
    <submittedName>
        <fullName evidence="1">MxaD family protein</fullName>
    </submittedName>
</protein>
<name>A0A9W6R1N6_9PSEU</name>